<evidence type="ECO:0000259" key="7">
    <source>
        <dbReference type="Pfam" id="PF01145"/>
    </source>
</evidence>
<dbReference type="AlphaFoldDB" id="A0A4Z1KX25"/>
<sequence length="590" mass="64988">MYQITSPNEYLAITGAKIATVKICKSAFVRRFNIQPRDYELSLQAMTKEKLQLAIPVVFTIGPDVNRRGDNSRTADSNHESAAEDGDDALLKFAMLLAEGESNDGDAGAHLRKIVVGIIEGETRVLVSSMSMEKIFTEREAFKKDIFKNIQSELGQFGLRIYNANVKELKDAPGSNYFASLSKKAHEGAINQARIDVAEAQRLGTVGEAQRRAEQDRELAKVQAETAVQKTERDSEKARAEATLATRKTVYSRDVNVAQIEISNTLKILKLEDPDARVLPEDLERMATRATEVRDEELRRDVEVKRAFTELERLRASDVVKATIAREAKQQAADAKNYEEQARSNAEYYSQQKIAEAKANAEQRAADAKMYSEKQAALAKANTEQKSADAKVYSEQKAADAKAYKEKARAEFELYSEQKAAEAKAYRIKLEAEANFIAESRAAEAALLRQQKEAAGMSAMAVAYADMSKAMGGPQGLMQYLMIERGTYQDLAKANAEAVRGLNPKMTIWNTGAQAGGNGEGSSAEAQGIGMGGMDSIRNMYQMLPPLMSTIHEQTGMTLPEWQYGRLGPVPRETQEVAKVNGKTNGANGH</sequence>
<evidence type="ECO:0000313" key="9">
    <source>
        <dbReference type="Proteomes" id="UP000297280"/>
    </source>
</evidence>
<dbReference type="Proteomes" id="UP000297280">
    <property type="component" value="Unassembled WGS sequence"/>
</dbReference>
<protein>
    <recommendedName>
        <fullName evidence="7">Band 7 domain-containing protein</fullName>
    </recommendedName>
</protein>
<evidence type="ECO:0000256" key="4">
    <source>
        <dbReference type="ARBA" id="ARBA00023136"/>
    </source>
</evidence>
<dbReference type="InterPro" id="IPR001107">
    <property type="entry name" value="Band_7"/>
</dbReference>
<dbReference type="Pfam" id="PF01145">
    <property type="entry name" value="Band_7"/>
    <property type="match status" value="1"/>
</dbReference>
<feature type="coiled-coil region" evidence="6">
    <location>
        <begin position="183"/>
        <end position="248"/>
    </location>
</feature>
<gene>
    <name evidence="8" type="ORF">BPOR_0135g00090</name>
</gene>
<name>A0A4Z1KX25_9HELO</name>
<accession>A0A4Z1KX25</accession>
<evidence type="ECO:0000256" key="3">
    <source>
        <dbReference type="ARBA" id="ARBA00022475"/>
    </source>
</evidence>
<dbReference type="PANTHER" id="PTHR13806:SF31">
    <property type="entry name" value="FLOTILLIN-LIKE PROTEIN 1-RELATED"/>
    <property type="match status" value="1"/>
</dbReference>
<dbReference type="InterPro" id="IPR036013">
    <property type="entry name" value="Band_7/SPFH_dom_sf"/>
</dbReference>
<dbReference type="PANTHER" id="PTHR13806">
    <property type="entry name" value="FLOTILLIN-RELATED"/>
    <property type="match status" value="1"/>
</dbReference>
<keyword evidence="9" id="KW-1185">Reference proteome</keyword>
<dbReference type="SUPFAM" id="SSF117892">
    <property type="entry name" value="Band 7/SPFH domain"/>
    <property type="match status" value="1"/>
</dbReference>
<keyword evidence="3" id="KW-1003">Cell membrane</keyword>
<evidence type="ECO:0000256" key="2">
    <source>
        <dbReference type="ARBA" id="ARBA00007161"/>
    </source>
</evidence>
<dbReference type="CDD" id="cd03399">
    <property type="entry name" value="SPFH_flotillin"/>
    <property type="match status" value="1"/>
</dbReference>
<dbReference type="Gene3D" id="3.30.479.30">
    <property type="entry name" value="Band 7 domain"/>
    <property type="match status" value="1"/>
</dbReference>
<feature type="domain" description="Band 7" evidence="7">
    <location>
        <begin position="29"/>
        <end position="201"/>
    </location>
</feature>
<dbReference type="EMBL" id="PQXO01000135">
    <property type="protein sequence ID" value="TGO88903.1"/>
    <property type="molecule type" value="Genomic_DNA"/>
</dbReference>
<evidence type="ECO:0000313" key="8">
    <source>
        <dbReference type="EMBL" id="TGO88903.1"/>
    </source>
</evidence>
<reference evidence="8 9" key="1">
    <citation type="submission" date="2017-12" db="EMBL/GenBank/DDBJ databases">
        <title>Comparative genomics of Botrytis spp.</title>
        <authorList>
            <person name="Valero-Jimenez C.A."/>
            <person name="Tapia P."/>
            <person name="Veloso J."/>
            <person name="Silva-Moreno E."/>
            <person name="Staats M."/>
            <person name="Valdes J.H."/>
            <person name="Van Kan J.A.L."/>
        </authorList>
    </citation>
    <scope>NUCLEOTIDE SEQUENCE [LARGE SCALE GENOMIC DNA]</scope>
    <source>
        <strain evidence="8 9">MUCL3349</strain>
    </source>
</reference>
<dbReference type="GO" id="GO:0005886">
    <property type="term" value="C:plasma membrane"/>
    <property type="evidence" value="ECO:0007669"/>
    <property type="project" value="UniProtKB-SubCell"/>
</dbReference>
<evidence type="ECO:0000256" key="5">
    <source>
        <dbReference type="RuleBase" id="RU366054"/>
    </source>
</evidence>
<comment type="similarity">
    <text evidence="2 5">Belongs to the band 7/mec-2 family. Flotillin subfamily.</text>
</comment>
<comment type="subcellular location">
    <subcellularLocation>
        <location evidence="1">Cell membrane</location>
    </subcellularLocation>
</comment>
<keyword evidence="4" id="KW-0472">Membrane</keyword>
<organism evidence="8 9">
    <name type="scientific">Botrytis porri</name>
    <dbReference type="NCBI Taxonomy" id="87229"/>
    <lineage>
        <taxon>Eukaryota</taxon>
        <taxon>Fungi</taxon>
        <taxon>Dikarya</taxon>
        <taxon>Ascomycota</taxon>
        <taxon>Pezizomycotina</taxon>
        <taxon>Leotiomycetes</taxon>
        <taxon>Helotiales</taxon>
        <taxon>Sclerotiniaceae</taxon>
        <taxon>Botrytis</taxon>
    </lineage>
</organism>
<evidence type="ECO:0000256" key="1">
    <source>
        <dbReference type="ARBA" id="ARBA00004236"/>
    </source>
</evidence>
<proteinExistence type="inferred from homology"/>
<evidence type="ECO:0000256" key="6">
    <source>
        <dbReference type="SAM" id="Coils"/>
    </source>
</evidence>
<keyword evidence="6" id="KW-0175">Coiled coil</keyword>
<dbReference type="STRING" id="87229.A0A4Z1KX25"/>
<comment type="caution">
    <text evidence="8">The sequence shown here is derived from an EMBL/GenBank/DDBJ whole genome shotgun (WGS) entry which is preliminary data.</text>
</comment>
<dbReference type="InterPro" id="IPR027705">
    <property type="entry name" value="Flotillin_fam"/>
</dbReference>